<organism evidence="2 5">
    <name type="scientific">Cafeteria roenbergensis</name>
    <name type="common">Marine flagellate</name>
    <dbReference type="NCBI Taxonomy" id="33653"/>
    <lineage>
        <taxon>Eukaryota</taxon>
        <taxon>Sar</taxon>
        <taxon>Stramenopiles</taxon>
        <taxon>Bigyra</taxon>
        <taxon>Opalozoa</taxon>
        <taxon>Bicosoecida</taxon>
        <taxon>Cafeteriaceae</taxon>
        <taxon>Cafeteria</taxon>
    </lineage>
</organism>
<dbReference type="EMBL" id="VLTM01000033">
    <property type="protein sequence ID" value="KAA0161732.1"/>
    <property type="molecule type" value="Genomic_DNA"/>
</dbReference>
<feature type="region of interest" description="Disordered" evidence="1">
    <location>
        <begin position="151"/>
        <end position="170"/>
    </location>
</feature>
<evidence type="ECO:0008006" key="8">
    <source>
        <dbReference type="Google" id="ProtNLM"/>
    </source>
</evidence>
<evidence type="ECO:0000256" key="1">
    <source>
        <dbReference type="SAM" id="MobiDB-lite"/>
    </source>
</evidence>
<evidence type="ECO:0000313" key="5">
    <source>
        <dbReference type="Proteomes" id="UP000323011"/>
    </source>
</evidence>
<gene>
    <name evidence="4" type="ORF">FNF28_03522</name>
    <name evidence="2" type="ORF">FNF29_03851</name>
    <name evidence="3" type="ORF">FNF31_03675</name>
</gene>
<evidence type="ECO:0000313" key="6">
    <source>
        <dbReference type="Proteomes" id="UP000324907"/>
    </source>
</evidence>
<comment type="caution">
    <text evidence="2">The sequence shown here is derived from an EMBL/GenBank/DDBJ whole genome shotgun (WGS) entry which is preliminary data.</text>
</comment>
<name>A0A5A8CJG3_CAFRO</name>
<evidence type="ECO:0000313" key="3">
    <source>
        <dbReference type="EMBL" id="KAA0161732.1"/>
    </source>
</evidence>
<dbReference type="Proteomes" id="UP000325113">
    <property type="component" value="Unassembled WGS sequence"/>
</dbReference>
<dbReference type="Proteomes" id="UP000324907">
    <property type="component" value="Unassembled WGS sequence"/>
</dbReference>
<accession>A0A5A8CJG3</accession>
<keyword evidence="5" id="KW-1185">Reference proteome</keyword>
<dbReference type="EMBL" id="VLTL01000048">
    <property type="protein sequence ID" value="KAA0165241.1"/>
    <property type="molecule type" value="Genomic_DNA"/>
</dbReference>
<dbReference type="Proteomes" id="UP000323011">
    <property type="component" value="Unassembled WGS sequence"/>
</dbReference>
<sequence length="170" mass="17071">MAATAKAASPAAAPREAAFVSESWEEVERSLRGLASSEAQLVVFASAWHPTGCAFGVAVATARSEHRFALPVSVVLADDETKGAGAFLCSQGVFGPPAIALFSGGASHAAAMPVVLRTESLGDLTAVGGAPSVDALCDLCREANRLAASDGNEAASAGEPLRVPAHGLTN</sequence>
<evidence type="ECO:0000313" key="2">
    <source>
        <dbReference type="EMBL" id="KAA0152624.1"/>
    </source>
</evidence>
<dbReference type="AlphaFoldDB" id="A0A5A8CJG3"/>
<protein>
    <recommendedName>
        <fullName evidence="8">Thioredoxin domain-containing protein</fullName>
    </recommendedName>
</protein>
<evidence type="ECO:0000313" key="4">
    <source>
        <dbReference type="EMBL" id="KAA0165241.1"/>
    </source>
</evidence>
<dbReference type="EMBL" id="VLTN01000020">
    <property type="protein sequence ID" value="KAA0152624.1"/>
    <property type="molecule type" value="Genomic_DNA"/>
</dbReference>
<reference evidence="5 6" key="1">
    <citation type="submission" date="2019-07" db="EMBL/GenBank/DDBJ databases">
        <title>Genomes of Cafeteria roenbergensis.</title>
        <authorList>
            <person name="Fischer M.G."/>
            <person name="Hackl T."/>
            <person name="Roman M."/>
        </authorList>
    </citation>
    <scope>NUCLEOTIDE SEQUENCE [LARGE SCALE GENOMIC DNA]</scope>
    <source>
        <strain evidence="2 5">BVI</strain>
        <strain evidence="3 7">Cflag</strain>
        <strain evidence="4 6">RCC970-E3</strain>
    </source>
</reference>
<evidence type="ECO:0000313" key="7">
    <source>
        <dbReference type="Proteomes" id="UP000325113"/>
    </source>
</evidence>
<proteinExistence type="predicted"/>